<keyword evidence="2" id="KW-0560">Oxidoreductase</keyword>
<evidence type="ECO:0000313" key="3">
    <source>
        <dbReference type="EMBL" id="CEN60717.1"/>
    </source>
</evidence>
<dbReference type="GO" id="GO:0016491">
    <property type="term" value="F:oxidoreductase activity"/>
    <property type="evidence" value="ECO:0007669"/>
    <property type="project" value="UniProtKB-KW"/>
</dbReference>
<evidence type="ECO:0000256" key="1">
    <source>
        <dbReference type="ARBA" id="ARBA00006484"/>
    </source>
</evidence>
<dbReference type="OrthoDB" id="542013at2759"/>
<gene>
    <name evidence="3" type="ORF">ASPCAL03151</name>
</gene>
<proteinExistence type="inferred from homology"/>
<dbReference type="STRING" id="454130.A0A0U4ZXJ3"/>
<dbReference type="AlphaFoldDB" id="A0A0U4ZXJ3"/>
<evidence type="ECO:0000313" key="4">
    <source>
        <dbReference type="Proteomes" id="UP000054771"/>
    </source>
</evidence>
<dbReference type="Gene3D" id="3.40.50.720">
    <property type="entry name" value="NAD(P)-binding Rossmann-like Domain"/>
    <property type="match status" value="1"/>
</dbReference>
<dbReference type="Proteomes" id="UP000054771">
    <property type="component" value="Unassembled WGS sequence"/>
</dbReference>
<comment type="similarity">
    <text evidence="1">Belongs to the short-chain dehydrogenases/reductases (SDR) family.</text>
</comment>
<evidence type="ECO:0008006" key="5">
    <source>
        <dbReference type="Google" id="ProtNLM"/>
    </source>
</evidence>
<reference evidence="4" key="1">
    <citation type="journal article" date="2016" name="Genome Announc.">
        <title>Draft genome sequences of fungus Aspergillus calidoustus.</title>
        <authorList>
            <person name="Horn F."/>
            <person name="Linde J."/>
            <person name="Mattern D.J."/>
            <person name="Walther G."/>
            <person name="Guthke R."/>
            <person name="Scherlach K."/>
            <person name="Martin K."/>
            <person name="Brakhage A.A."/>
            <person name="Petzke L."/>
            <person name="Valiante V."/>
        </authorList>
    </citation>
    <scope>NUCLEOTIDE SEQUENCE [LARGE SCALE GENOMIC DNA]</scope>
    <source>
        <strain evidence="4">SF006504</strain>
    </source>
</reference>
<organism evidence="3 4">
    <name type="scientific">Aspergillus calidoustus</name>
    <dbReference type="NCBI Taxonomy" id="454130"/>
    <lineage>
        <taxon>Eukaryota</taxon>
        <taxon>Fungi</taxon>
        <taxon>Dikarya</taxon>
        <taxon>Ascomycota</taxon>
        <taxon>Pezizomycotina</taxon>
        <taxon>Eurotiomycetes</taxon>
        <taxon>Eurotiomycetidae</taxon>
        <taxon>Eurotiales</taxon>
        <taxon>Aspergillaceae</taxon>
        <taxon>Aspergillus</taxon>
        <taxon>Aspergillus subgen. Nidulantes</taxon>
    </lineage>
</organism>
<dbReference type="SUPFAM" id="SSF51735">
    <property type="entry name" value="NAD(P)-binding Rossmann-fold domains"/>
    <property type="match status" value="1"/>
</dbReference>
<accession>A0A0U4ZXJ3</accession>
<dbReference type="InterPro" id="IPR036291">
    <property type="entry name" value="NAD(P)-bd_dom_sf"/>
</dbReference>
<evidence type="ECO:0000256" key="2">
    <source>
        <dbReference type="ARBA" id="ARBA00023002"/>
    </source>
</evidence>
<sequence length="376" mass="41863">MPIFRPPPSLDLYALYHMLRLEVLHPKLLSFARDGPLPLMWNNLTTRSQPLQPDELEAVTGRTALIVGATSGVGLEVAKIFAAHCSRLIITARDPDRGEQALEEIRASHSDEKGSAEAQIEIWPLDMESFRSIREFSQRLQDDLPSLDIAVLNAGVWNVQFTRSIDENETHLQVNYLASCALSIAVLDVLGRGDSTSPGRLLTVTSEGHSLEEIPPWKRASDVLQSFNDPAALTCYERYRLSKLLSMLWTHELATLINSSNRAAEGSPRRVEIASFTPGATQTQICRDLGAGRVVRLLVRLFCQSAEEGAWTYIRALASEVYSGLYFFRGRPSEPADCVTSIKHRYFREDLVKETLAMLEGHVVVPDGVREMLSGC</sequence>
<protein>
    <recommendedName>
        <fullName evidence="5">NAD(P)-binding protein</fullName>
    </recommendedName>
</protein>
<name>A0A0U4ZXJ3_ASPCI</name>
<dbReference type="Pfam" id="PF00106">
    <property type="entry name" value="adh_short"/>
    <property type="match status" value="1"/>
</dbReference>
<dbReference type="PANTHER" id="PTHR43157:SF31">
    <property type="entry name" value="PHOSPHATIDYLINOSITOL-GLYCAN BIOSYNTHESIS CLASS F PROTEIN"/>
    <property type="match status" value="1"/>
</dbReference>
<dbReference type="EMBL" id="CDMC01000002">
    <property type="protein sequence ID" value="CEN60717.1"/>
    <property type="molecule type" value="Genomic_DNA"/>
</dbReference>
<dbReference type="PANTHER" id="PTHR43157">
    <property type="entry name" value="PHOSPHATIDYLINOSITOL-GLYCAN BIOSYNTHESIS CLASS F PROTEIN-RELATED"/>
    <property type="match status" value="1"/>
</dbReference>
<keyword evidence="4" id="KW-1185">Reference proteome</keyword>
<dbReference type="PRINTS" id="PR00081">
    <property type="entry name" value="GDHRDH"/>
</dbReference>
<dbReference type="InterPro" id="IPR002347">
    <property type="entry name" value="SDR_fam"/>
</dbReference>